<feature type="chain" id="PRO_5017428544" evidence="3">
    <location>
        <begin position="30"/>
        <end position="452"/>
    </location>
</feature>
<feature type="signal peptide" evidence="3">
    <location>
        <begin position="1"/>
        <end position="29"/>
    </location>
</feature>
<protein>
    <submittedName>
        <fullName evidence="5">Efflux RND transporter periplasmic adaptor subunit</fullName>
    </submittedName>
</protein>
<dbReference type="InterPro" id="IPR006143">
    <property type="entry name" value="RND_pump_MFP"/>
</dbReference>
<dbReference type="Pfam" id="PF25989">
    <property type="entry name" value="YknX_C"/>
    <property type="match status" value="1"/>
</dbReference>
<feature type="domain" description="YknX-like C-terminal permuted SH3-like" evidence="4">
    <location>
        <begin position="386"/>
        <end position="450"/>
    </location>
</feature>
<dbReference type="InterPro" id="IPR058637">
    <property type="entry name" value="YknX-like_C"/>
</dbReference>
<dbReference type="PANTHER" id="PTHR30469">
    <property type="entry name" value="MULTIDRUG RESISTANCE PROTEIN MDTA"/>
    <property type="match status" value="1"/>
</dbReference>
<accession>A0A3A3YZ29</accession>
<comment type="caution">
    <text evidence="5">The sequence shown here is derived from an EMBL/GenBank/DDBJ whole genome shotgun (WGS) entry which is preliminary data.</text>
</comment>
<evidence type="ECO:0000256" key="3">
    <source>
        <dbReference type="SAM" id="SignalP"/>
    </source>
</evidence>
<keyword evidence="3" id="KW-0732">Signal</keyword>
<feature type="coiled-coil region" evidence="2">
    <location>
        <begin position="151"/>
        <end position="178"/>
    </location>
</feature>
<gene>
    <name evidence="5" type="ORF">D5H78_11015</name>
</gene>
<evidence type="ECO:0000313" key="6">
    <source>
        <dbReference type="Proteomes" id="UP000265614"/>
    </source>
</evidence>
<dbReference type="GO" id="GO:0015562">
    <property type="term" value="F:efflux transmembrane transporter activity"/>
    <property type="evidence" value="ECO:0007669"/>
    <property type="project" value="TreeGrafter"/>
</dbReference>
<dbReference type="Proteomes" id="UP000265614">
    <property type="component" value="Unassembled WGS sequence"/>
</dbReference>
<comment type="similarity">
    <text evidence="1">Belongs to the membrane fusion protein (MFP) (TC 8.A.1) family.</text>
</comment>
<dbReference type="Gene3D" id="2.40.420.20">
    <property type="match status" value="1"/>
</dbReference>
<evidence type="ECO:0000256" key="2">
    <source>
        <dbReference type="SAM" id="Coils"/>
    </source>
</evidence>
<dbReference type="OrthoDB" id="3518416at2"/>
<keyword evidence="6" id="KW-1185">Reference proteome</keyword>
<reference evidence="5 6" key="1">
    <citation type="submission" date="2018-09" db="EMBL/GenBank/DDBJ databases">
        <title>YIM 75000 draft genome.</title>
        <authorList>
            <person name="Tang S."/>
            <person name="Feng Y."/>
        </authorList>
    </citation>
    <scope>NUCLEOTIDE SEQUENCE [LARGE SCALE GENOMIC DNA]</scope>
    <source>
        <strain evidence="5 6">YIM 75000</strain>
    </source>
</reference>
<sequence>MRGPRTTRVVAPAVLAALLALTGCSGEEAPDVEVAEVGLATVSEVVEAPGTVTARATGSVSAPAAGTVAVLRVEDGQRVRAGAELLRIDSPDAEAALREARAADEDAASAGQVDLPGTDLGAEQDAADAAAETAFARARRTAALVPDGPARAQALAAVDAARAQYDAARAQARDAARRFDAGLASLGEALSSLGQAQRVQTRAALAAAERTVDALVVRAPVGGVVSLGARAGGDAPAGDLGDVAADLPADLQGAAGALLGGGGGGGDAVEGQVAVGSPVTAGQELLTVTDVSALSLTAQVDETDVLLVRPGVRASVELDAVPGASYGAVVQSVDVQPTTSAVGGVTYAVRLALGPGEDGDGARAPRPRPGMSAVVGLEVRRAEDAVAVPASAVFQDGADRAVWVADGGAAERRVVRVGAEGEEAVQVVEGLRAGERVVVSGADRVQEGQELP</sequence>
<name>A0A3A3YZ29_9ACTN</name>
<evidence type="ECO:0000256" key="1">
    <source>
        <dbReference type="ARBA" id="ARBA00009477"/>
    </source>
</evidence>
<proteinExistence type="inferred from homology"/>
<keyword evidence="2" id="KW-0175">Coiled coil</keyword>
<dbReference type="SUPFAM" id="SSF111369">
    <property type="entry name" value="HlyD-like secretion proteins"/>
    <property type="match status" value="1"/>
</dbReference>
<dbReference type="GO" id="GO:1990281">
    <property type="term" value="C:efflux pump complex"/>
    <property type="evidence" value="ECO:0007669"/>
    <property type="project" value="TreeGrafter"/>
</dbReference>
<organism evidence="5 6">
    <name type="scientific">Vallicoccus soli</name>
    <dbReference type="NCBI Taxonomy" id="2339232"/>
    <lineage>
        <taxon>Bacteria</taxon>
        <taxon>Bacillati</taxon>
        <taxon>Actinomycetota</taxon>
        <taxon>Actinomycetes</taxon>
        <taxon>Motilibacterales</taxon>
        <taxon>Vallicoccaceae</taxon>
        <taxon>Vallicoccus</taxon>
    </lineage>
</organism>
<dbReference type="PRINTS" id="PR01490">
    <property type="entry name" value="RTXTOXIND"/>
</dbReference>
<dbReference type="PROSITE" id="PS51257">
    <property type="entry name" value="PROKAR_LIPOPROTEIN"/>
    <property type="match status" value="1"/>
</dbReference>
<dbReference type="AlphaFoldDB" id="A0A3A3YZ29"/>
<evidence type="ECO:0000259" key="4">
    <source>
        <dbReference type="Pfam" id="PF25989"/>
    </source>
</evidence>
<dbReference type="EMBL" id="QZEZ01000004">
    <property type="protein sequence ID" value="RJK96072.1"/>
    <property type="molecule type" value="Genomic_DNA"/>
</dbReference>
<dbReference type="RefSeq" id="WP_119950498.1">
    <property type="nucleotide sequence ID" value="NZ_QZEZ01000004.1"/>
</dbReference>
<dbReference type="Gene3D" id="2.40.30.170">
    <property type="match status" value="1"/>
</dbReference>
<evidence type="ECO:0000313" key="5">
    <source>
        <dbReference type="EMBL" id="RJK96072.1"/>
    </source>
</evidence>
<dbReference type="NCBIfam" id="TIGR01730">
    <property type="entry name" value="RND_mfp"/>
    <property type="match status" value="1"/>
</dbReference>
<dbReference type="Gene3D" id="2.40.50.100">
    <property type="match status" value="1"/>
</dbReference>